<keyword evidence="3" id="KW-0143">Chaperone</keyword>
<keyword evidence="10" id="KW-1185">Reference proteome</keyword>
<evidence type="ECO:0000313" key="10">
    <source>
        <dbReference type="Proteomes" id="UP000183200"/>
    </source>
</evidence>
<comment type="catalytic activity">
    <reaction evidence="6">
        <text>GTP + H2O = GDP + phosphate + H(+)</text>
        <dbReference type="Rhea" id="RHEA:19669"/>
        <dbReference type="ChEBI" id="CHEBI:15377"/>
        <dbReference type="ChEBI" id="CHEBI:15378"/>
        <dbReference type="ChEBI" id="CHEBI:37565"/>
        <dbReference type="ChEBI" id="CHEBI:43474"/>
        <dbReference type="ChEBI" id="CHEBI:58189"/>
    </reaction>
    <physiologicalReaction direction="left-to-right" evidence="6">
        <dbReference type="Rhea" id="RHEA:19670"/>
    </physiologicalReaction>
</comment>
<dbReference type="InterPro" id="IPR036627">
    <property type="entry name" value="CobW-likC_sf"/>
</dbReference>
<organism evidence="9 10">
    <name type="scientific">Pedobacter steynii</name>
    <dbReference type="NCBI Taxonomy" id="430522"/>
    <lineage>
        <taxon>Bacteria</taxon>
        <taxon>Pseudomonadati</taxon>
        <taxon>Bacteroidota</taxon>
        <taxon>Sphingobacteriia</taxon>
        <taxon>Sphingobacteriales</taxon>
        <taxon>Sphingobacteriaceae</taxon>
        <taxon>Pedobacter</taxon>
    </lineage>
</organism>
<keyword evidence="2" id="KW-0378">Hydrolase</keyword>
<dbReference type="AlphaFoldDB" id="A0A1H0BE38"/>
<dbReference type="SUPFAM" id="SSF52540">
    <property type="entry name" value="P-loop containing nucleoside triphosphate hydrolases"/>
    <property type="match status" value="1"/>
</dbReference>
<feature type="domain" description="CobW C-terminal" evidence="8">
    <location>
        <begin position="246"/>
        <end position="338"/>
    </location>
</feature>
<dbReference type="GO" id="GO:0000166">
    <property type="term" value="F:nucleotide binding"/>
    <property type="evidence" value="ECO:0007669"/>
    <property type="project" value="UniProtKB-KW"/>
</dbReference>
<evidence type="ECO:0000256" key="5">
    <source>
        <dbReference type="ARBA" id="ARBA00045658"/>
    </source>
</evidence>
<dbReference type="PANTHER" id="PTHR13748">
    <property type="entry name" value="COBW-RELATED"/>
    <property type="match status" value="1"/>
</dbReference>
<dbReference type="GO" id="GO:0016787">
    <property type="term" value="F:hydrolase activity"/>
    <property type="evidence" value="ECO:0007669"/>
    <property type="project" value="UniProtKB-KW"/>
</dbReference>
<protein>
    <submittedName>
        <fullName evidence="9">GTPase, G3E family</fullName>
    </submittedName>
</protein>
<dbReference type="SUPFAM" id="SSF90002">
    <property type="entry name" value="Hypothetical protein YjiA, C-terminal domain"/>
    <property type="match status" value="1"/>
</dbReference>
<dbReference type="InterPro" id="IPR027417">
    <property type="entry name" value="P-loop_NTPase"/>
</dbReference>
<sequence length="340" mass="38377">MKNIKEVSILTGFLGSGKTTLVNAIISGRAKTRFAIIENEIGEESIDAELLIKGDDNIVELNNGCLCCTLNDNLYDILNQLWLRKSSWDQLLIEATGIADPANIARPFLTNESVQESFQLKRVICVVDAELIEDQLKETEVAIQQIAFSDVILLNKSEKVSSAYLRELQAILKTLNPFAEILVALENDFKIDILFNRERFANFYSNPKPFLTPKGMFNLIPAESEAIPQFGLGSAHRQHQHSGIETILLRYPENMNIEAIQHRMMVFLLTQSIGVYRIKGILFNANYPERVILQTVGKGMSVSKGHPWLEGDKKENKIVIIGKRLSLYGFDRMFRSCLEA</sequence>
<name>A0A1H0BE38_9SPHI</name>
<dbReference type="EMBL" id="FNGY01000007">
    <property type="protein sequence ID" value="SDN43899.1"/>
    <property type="molecule type" value="Genomic_DNA"/>
</dbReference>
<evidence type="ECO:0000256" key="3">
    <source>
        <dbReference type="ARBA" id="ARBA00023186"/>
    </source>
</evidence>
<dbReference type="InterPro" id="IPR003495">
    <property type="entry name" value="CobW/HypB/UreG_nucleotide-bd"/>
</dbReference>
<dbReference type="Gene3D" id="3.30.1220.10">
    <property type="entry name" value="CobW-like, C-terminal domain"/>
    <property type="match status" value="1"/>
</dbReference>
<evidence type="ECO:0000256" key="1">
    <source>
        <dbReference type="ARBA" id="ARBA00022741"/>
    </source>
</evidence>
<evidence type="ECO:0000256" key="2">
    <source>
        <dbReference type="ARBA" id="ARBA00022801"/>
    </source>
</evidence>
<comment type="function">
    <text evidence="5">Zinc chaperone that directly transfers zinc cofactor to target proteins, thereby activating them. Zinc is transferred from the CXCC motif in the GTPase domain to the zinc binding site in target proteins in a process requiring GTP hydrolysis.</text>
</comment>
<dbReference type="Gene3D" id="3.40.50.300">
    <property type="entry name" value="P-loop containing nucleotide triphosphate hydrolases"/>
    <property type="match status" value="1"/>
</dbReference>
<dbReference type="Pfam" id="PF07683">
    <property type="entry name" value="CobW_C"/>
    <property type="match status" value="1"/>
</dbReference>
<dbReference type="RefSeq" id="WP_074610677.1">
    <property type="nucleotide sequence ID" value="NZ_FNGY01000007.1"/>
</dbReference>
<evidence type="ECO:0000259" key="8">
    <source>
        <dbReference type="Pfam" id="PF07683"/>
    </source>
</evidence>
<keyword evidence="1" id="KW-0547">Nucleotide-binding</keyword>
<reference evidence="10" key="1">
    <citation type="submission" date="2016-10" db="EMBL/GenBank/DDBJ databases">
        <authorList>
            <person name="Varghese N."/>
            <person name="Submissions S."/>
        </authorList>
    </citation>
    <scope>NUCLEOTIDE SEQUENCE [LARGE SCALE GENOMIC DNA]</scope>
    <source>
        <strain evidence="10">DSM 19110</strain>
    </source>
</reference>
<dbReference type="OrthoDB" id="9808822at2"/>
<proteinExistence type="inferred from homology"/>
<dbReference type="Proteomes" id="UP000183200">
    <property type="component" value="Unassembled WGS sequence"/>
</dbReference>
<evidence type="ECO:0000256" key="6">
    <source>
        <dbReference type="ARBA" id="ARBA00049117"/>
    </source>
</evidence>
<evidence type="ECO:0000256" key="4">
    <source>
        <dbReference type="ARBA" id="ARBA00034320"/>
    </source>
</evidence>
<comment type="similarity">
    <text evidence="4">Belongs to the SIMIBI class G3E GTPase family. ZNG1 subfamily.</text>
</comment>
<dbReference type="CDD" id="cd03112">
    <property type="entry name" value="CobW-like"/>
    <property type="match status" value="1"/>
</dbReference>
<feature type="domain" description="CobW/HypB/UreG nucleotide-binding" evidence="7">
    <location>
        <begin position="7"/>
        <end position="181"/>
    </location>
</feature>
<gene>
    <name evidence="9" type="ORF">SAMN05421820_107386</name>
</gene>
<dbReference type="Pfam" id="PF02492">
    <property type="entry name" value="cobW"/>
    <property type="match status" value="1"/>
</dbReference>
<evidence type="ECO:0000259" key="7">
    <source>
        <dbReference type="Pfam" id="PF02492"/>
    </source>
</evidence>
<accession>A0A1H0BE38</accession>
<dbReference type="InterPro" id="IPR011629">
    <property type="entry name" value="CobW-like_C"/>
</dbReference>
<dbReference type="InterPro" id="IPR051316">
    <property type="entry name" value="Zinc-reg_GTPase_activator"/>
</dbReference>
<evidence type="ECO:0000313" key="9">
    <source>
        <dbReference type="EMBL" id="SDN43899.1"/>
    </source>
</evidence>